<dbReference type="InterPro" id="IPR002125">
    <property type="entry name" value="CMP_dCMP_dom"/>
</dbReference>
<dbReference type="RefSeq" id="XP_006671788.1">
    <property type="nucleotide sequence ID" value="XM_006671725.1"/>
</dbReference>
<name>G3JMY3_CORMM</name>
<feature type="compositionally biased region" description="Polar residues" evidence="3">
    <location>
        <begin position="178"/>
        <end position="194"/>
    </location>
</feature>
<feature type="region of interest" description="Disordered" evidence="3">
    <location>
        <begin position="1692"/>
        <end position="1747"/>
    </location>
</feature>
<feature type="transmembrane region" description="Helical" evidence="4">
    <location>
        <begin position="2401"/>
        <end position="2425"/>
    </location>
</feature>
<feature type="compositionally biased region" description="Basic residues" evidence="3">
    <location>
        <begin position="593"/>
        <end position="602"/>
    </location>
</feature>
<feature type="compositionally biased region" description="Polar residues" evidence="3">
    <location>
        <begin position="265"/>
        <end position="283"/>
    </location>
</feature>
<feature type="compositionally biased region" description="Basic and acidic residues" evidence="3">
    <location>
        <begin position="375"/>
        <end position="395"/>
    </location>
</feature>
<feature type="compositionally biased region" description="Polar residues" evidence="3">
    <location>
        <begin position="2577"/>
        <end position="2590"/>
    </location>
</feature>
<evidence type="ECO:0000259" key="5">
    <source>
        <dbReference type="PROSITE" id="PS51747"/>
    </source>
</evidence>
<evidence type="ECO:0000313" key="7">
    <source>
        <dbReference type="Proteomes" id="UP000001610"/>
    </source>
</evidence>
<dbReference type="eggNOG" id="KOG1018">
    <property type="taxonomic scope" value="Eukaryota"/>
</dbReference>
<feature type="region of interest" description="Disordered" evidence="3">
    <location>
        <begin position="118"/>
        <end position="159"/>
    </location>
</feature>
<dbReference type="CDD" id="cd00067">
    <property type="entry name" value="GAL4"/>
    <property type="match status" value="1"/>
</dbReference>
<dbReference type="KEGG" id="cmt:CCM_06584"/>
<keyword evidence="7" id="KW-1185">Reference proteome</keyword>
<dbReference type="SUPFAM" id="SSF53927">
    <property type="entry name" value="Cytidine deaminase-like"/>
    <property type="match status" value="1"/>
</dbReference>
<feature type="compositionally biased region" description="Polar residues" evidence="3">
    <location>
        <begin position="2600"/>
        <end position="2616"/>
    </location>
</feature>
<keyword evidence="4" id="KW-0472">Membrane</keyword>
<feature type="region of interest" description="Disordered" evidence="3">
    <location>
        <begin position="1484"/>
        <end position="1531"/>
    </location>
</feature>
<evidence type="ECO:0000256" key="4">
    <source>
        <dbReference type="SAM" id="Phobius"/>
    </source>
</evidence>
<feature type="region of interest" description="Disordered" evidence="3">
    <location>
        <begin position="2070"/>
        <end position="2107"/>
    </location>
</feature>
<feature type="transmembrane region" description="Helical" evidence="4">
    <location>
        <begin position="2312"/>
        <end position="2333"/>
    </location>
</feature>
<dbReference type="GO" id="GO:0005634">
    <property type="term" value="C:nucleus"/>
    <property type="evidence" value="ECO:0007669"/>
    <property type="project" value="TreeGrafter"/>
</dbReference>
<dbReference type="STRING" id="983644.G3JMY3"/>
<sequence length="3041" mass="324032">MSYAVAKDPSPVGRDGPPSSATVYDFICLFTHDLRRKQKRWQDGKLKYHSFNKKIMVYDDHGHFVGDSHWDQEGDLAQGDEFSLDRGMALVQVEVCTGEKQQDLTELLDKRAREVEKRRQVAAAKAPRATPRGSLAGRGAQPQAAPQHRPHLPLSSLVQSPGHIGRAAIPAHSPFEARQQQRLHQNQPATTDAQPTVAAPARKRRASPSPPSKAGFARNLFGTTLNLSSSPRPELLAARARALRQRMQSQSTPQKDEEGDAEEQVSVQSSPFFEQNGAETTPSRPAKEQRAAVQPLARPAIATARSVMREAEEAGNRHLGTATDDEDTRPQKATKKKVKEVRKPQRQTVAVGHTAEDTRHEEQPTIQEKSPQKNKSKEIPQSRELRQPEDPPPKKPEKKKKQPAATRRSPTPDLMIIDEPDQAPISRKAPKELQRKMKQRDKMAEEQPVTAQAEPKPKEPRTTLRMRSRQKRGLLMMQEPSIPVPKPPTAVEEEAGDRIAKTLSPEAQRTRSASPEQVTIPSSVPPAEDLETAPVERAPTPALAEPSSEDDLPPLSRCRTKKMRTYSETAPAERQPTPALAEPSSDDDLPPLSRRRAKKRRTYSPPPEPDCEEAPKGKRQRRKATKEDKASEEEEEPRPRKRQAATRSPSNKEAESAHEETKEVTEVQGPRIAKLPRKGIRSREILGYVFPGIEALIPSPFASASFRLGGPPVPAVRSEVPTEPAKVDAAPRKPARASSLAPDSAAPLPIEELFAVEPAVAGETAVALPEETVAAATDPQEPILPEAISVVPEVAEEIPKQFVSRRNVALQAHAPVVRSNSANDAVAPTTTEPNETKLESLSAPEVALAELSAFSNVPVESAITCGPTQKLATPKAPVALAEIPAPSDAPLEDATLYEPDQKSAACEAPAAALLPLEGMSSGSETNPAAGRPRIVNPASRGRKAARREDAAGLAPQVMVPLEPVQPVAARMVSARPGGGGRRGRIAAVGPLALGPVGAPLPSAAGVPIVAMKAASTPRFTSASAFIFQRIYANARLGLAPTAVFSGVLVLAVFTEFGAGCMRVVARVVLLVKVGRLHLSAAGQQSEQAGHVGARKGAAALISEKNRTPGKIWEAAELAVESLARRLSFDGAVRGGAANHVSVFSPKTPSGAVGSPSLKNHEGTAGTFLVGEATTRYLAGKRALATLWCAPWCTALPAARLAPSQSRSLLLPDDNPLSRLPRRLIRSRQNSHLQHSSVFADQERLTIIQLQHTNCLELAETAPSLPRLSIPNSWPHLFRQSSKFANLDFYSTTTSFQSYTMSASALPQGFSIFQPTLGAQLQFFPAVGTQELDELIHAHLVGPASSQEKRATVALDFLDHAQRTGQTFKFYAVYPVAASPAASASSSFHTSPATASWDWSQTSRTASVSSRSSQHRVSKPASPASRVRTTDFASIPGMQIMTKDGVDVTNSASRGSKTKEQRDHAHLMRIIKACDSCKRKKIRCDPSHKKRAAPTAVAPGATTAKVTKKARTSSPSVASQSISPPQSVSPQSISPPVLMEEFGSFAASPFDMDASFSFDALDAFDPTLTAPADLWDEFVQYPPIGQAEDYDFFADPESLLSSQSSDADLSAARISVSASPPGSGAPPGRGPDIGRAESHTELPEGVALATTESVSAQLPYELHDSAGDYTDFNLFSPGSSFSEDELMLDIGSSTSSLSTRDIPSPTDSPRRPPNVGSPDIGDEVVNHRHATGQSPFTRAEETEPSGRTNVRDMAASGIAGALSVLSRSDVVMSTNDQGQLIICCPPGPVVVNSSGQGSVDAGLVNVSTVNDSSSSSLYIPRELSVRPTRSALHAAATNPLKELAVASVSAGTGDVDATVTTWLDHGSGGHPDQLAVPLAMSAQSSPTMLLDTLQDGLPSRFVHRNTEVAQSQPVVRATAATPGTAVTNNGPAGSTGHATGFATGMLSTPASTSRLAVGLDSPASVWSHGLVNTPAASESSSTPSLSVSYTDSSSTASPSLVTSPVDIFGGYVSDESGSVSSVHSDVPDRGSWEIVDFSVSALPDGESTSDAAHELSHISLSASDLDKSLGSLDVGKQPASELDDKPFIYESTSDESSSDESSSDNNDLVSSVVSMVETSQSPVALLAGRPVQYAEPAFDVSPTAVSTSSLHDATSVGRSLSSLDAASPITPSELAVMIQTALTGTLLAAAYAQSVASLQPQSIHNRACREYTQRGRHAVAPYMRADAPVVEVDTGVVAVVHWLVAVYVPSGLFSPLNSMQALDAVNFINSTVHAVAACKSASRIITKRIRIVPTACNTWSRGLSGDLCRFQRWIGFWLGAELTRGTAGIFFFLGATQRLDRYLRCGCDLVAATLKFQPSSSSPSVFLAYGKLLYDPWRGRTDFQGGQERFLFRYAAGVRRHLFAFFIISLRFFFSVLFGDCLALPAEGARAHHYRVYPGFVLIHSRPEIAMTSLKSVKLGGFRNGLRLAMRRLLRKTPPAGNGSGASSPAAGQYAEGEGGSLMPPANAAAANAAASASSKELLLSPPLHHIAPPTPADTHDDGWSRALNGDFSDIVKSHAHDDEAAIRRNTPDIAPTPDSQGHNLNTSTPDPTMAPPRPLTEQTRPTQKVPPLSSQIPPGEENKENMPPEKLAASLAGLKIVGSPQKGDAVKTAPVATPDPVVQEIAGDDEPEVDYSFLNDPVIAAERAEHLRFIGEALDMARLALKINETPVGCVLVHDGKVIARGMNATNVTRNGTRHAEYMALAALFSYSSKDGPRPTRLKPKELTDKEEEEKAARLVAYEEEMAAGVTAGEQDTPPETELPDAVSETPSTDVPPHEGNEDGKKGHLYPYGQKMLDVERVHRSIVSESVLYVTVEPCIMCASLLRQLKIKKVYFGAVNDKFGGTGGVFSLHANSLPVKADGQTASAHPIAKPIQLPDGTGGSLGVSFPPGGGDGGNVERGYEIEGGWGRDDAVALLRRFYVQENGRVLAPVPRKKEGRAARLAAMMGQDGIDGDADDETATPSEGADTNEAGDDLRKPSSESSFDDAQLDGDGEDLYAA</sequence>
<dbReference type="Gene3D" id="3.40.140.10">
    <property type="entry name" value="Cytidine Deaminase, domain 2"/>
    <property type="match status" value="1"/>
</dbReference>
<feature type="compositionally biased region" description="Basic and acidic residues" evidence="3">
    <location>
        <begin position="2816"/>
        <end position="2826"/>
    </location>
</feature>
<dbReference type="Pfam" id="PF10382">
    <property type="entry name" value="ZGRF1-like_N"/>
    <property type="match status" value="1"/>
</dbReference>
<dbReference type="OMA" id="RFVHRNT"/>
<dbReference type="GeneID" id="18168598"/>
<feature type="region of interest" description="Disordered" evidence="3">
    <location>
        <begin position="2525"/>
        <end position="2544"/>
    </location>
</feature>
<evidence type="ECO:0000313" key="6">
    <source>
        <dbReference type="EMBL" id="EGX90165.1"/>
    </source>
</evidence>
<dbReference type="GO" id="GO:0008270">
    <property type="term" value="F:zinc ion binding"/>
    <property type="evidence" value="ECO:0007669"/>
    <property type="project" value="InterPro"/>
</dbReference>
<dbReference type="GO" id="GO:0002100">
    <property type="term" value="P:tRNA wobble adenosine to inosine editing"/>
    <property type="evidence" value="ECO:0007669"/>
    <property type="project" value="InterPro"/>
</dbReference>
<organism evidence="6 7">
    <name type="scientific">Cordyceps militaris (strain CM01)</name>
    <name type="common">Caterpillar fungus</name>
    <dbReference type="NCBI Taxonomy" id="983644"/>
    <lineage>
        <taxon>Eukaryota</taxon>
        <taxon>Fungi</taxon>
        <taxon>Dikarya</taxon>
        <taxon>Ascomycota</taxon>
        <taxon>Pezizomycotina</taxon>
        <taxon>Sordariomycetes</taxon>
        <taxon>Hypocreomycetidae</taxon>
        <taxon>Hypocreales</taxon>
        <taxon>Cordycipitaceae</taxon>
        <taxon>Cordyceps</taxon>
    </lineage>
</organism>
<feature type="region of interest" description="Disordered" evidence="3">
    <location>
        <begin position="716"/>
        <end position="743"/>
    </location>
</feature>
<feature type="compositionally biased region" description="Low complexity" evidence="3">
    <location>
        <begin position="1511"/>
        <end position="1531"/>
    </location>
</feature>
<dbReference type="OrthoDB" id="1701769at2759"/>
<dbReference type="Proteomes" id="UP000001610">
    <property type="component" value="Unassembled WGS sequence"/>
</dbReference>
<keyword evidence="2" id="KW-0539">Nucleus</keyword>
<reference evidence="6 7" key="1">
    <citation type="journal article" date="2011" name="Genome Biol.">
        <title>Genome sequence of the insect pathogenic fungus Cordyceps militaris, a valued traditional Chinese medicine.</title>
        <authorList>
            <person name="Zheng P."/>
            <person name="Xia Y."/>
            <person name="Xiao G."/>
            <person name="Xiong C."/>
            <person name="Hu X."/>
            <person name="Zhang S."/>
            <person name="Zheng H."/>
            <person name="Huang Y."/>
            <person name="Zhou Y."/>
            <person name="Wang S."/>
            <person name="Zhao G.P."/>
            <person name="Liu X."/>
            <person name="St Leger R.J."/>
            <person name="Wang C."/>
        </authorList>
    </citation>
    <scope>NUCLEOTIDE SEQUENCE [LARGE SCALE GENOMIC DNA]</scope>
    <source>
        <strain evidence="6 7">CM01</strain>
    </source>
</reference>
<keyword evidence="4" id="KW-1133">Transmembrane helix</keyword>
<evidence type="ECO:0000256" key="1">
    <source>
        <dbReference type="ARBA" id="ARBA00022801"/>
    </source>
</evidence>
<dbReference type="HOGENOM" id="CLU_225975_0_0_1"/>
<feature type="compositionally biased region" description="Basic and acidic residues" evidence="3">
    <location>
        <begin position="650"/>
        <end position="665"/>
    </location>
</feature>
<feature type="region of interest" description="Disordered" evidence="3">
    <location>
        <begin position="2790"/>
        <end position="2829"/>
    </location>
</feature>
<dbReference type="EMBL" id="JH126403">
    <property type="protein sequence ID" value="EGX90165.1"/>
    <property type="molecule type" value="Genomic_DNA"/>
</dbReference>
<feature type="compositionally biased region" description="Low complexity" evidence="3">
    <location>
        <begin position="1610"/>
        <end position="1621"/>
    </location>
</feature>
<feature type="region of interest" description="Disordered" evidence="3">
    <location>
        <begin position="1972"/>
        <end position="1996"/>
    </location>
</feature>
<feature type="compositionally biased region" description="Low complexity" evidence="3">
    <location>
        <begin position="2477"/>
        <end position="2491"/>
    </location>
</feature>
<feature type="compositionally biased region" description="Acidic residues" evidence="3">
    <location>
        <begin position="3025"/>
        <end position="3041"/>
    </location>
</feature>
<dbReference type="InterPro" id="IPR001138">
    <property type="entry name" value="Zn2Cys6_DnaBD"/>
</dbReference>
<dbReference type="GO" id="GO:0005737">
    <property type="term" value="C:cytoplasm"/>
    <property type="evidence" value="ECO:0007669"/>
    <property type="project" value="TreeGrafter"/>
</dbReference>
<dbReference type="InParanoid" id="G3JMY3"/>
<feature type="compositionally biased region" description="Low complexity" evidence="3">
    <location>
        <begin position="1492"/>
        <end position="1504"/>
    </location>
</feature>
<dbReference type="Pfam" id="PF00383">
    <property type="entry name" value="dCMP_cyt_deam_1"/>
    <property type="match status" value="2"/>
</dbReference>
<dbReference type="PANTHER" id="PTHR11079">
    <property type="entry name" value="CYTOSINE DEAMINASE FAMILY MEMBER"/>
    <property type="match status" value="1"/>
</dbReference>
<feature type="compositionally biased region" description="Acidic residues" evidence="3">
    <location>
        <begin position="2091"/>
        <end position="2101"/>
    </location>
</feature>
<keyword evidence="1" id="KW-0378">Hydrolase</keyword>
<feature type="region of interest" description="Disordered" evidence="3">
    <location>
        <begin position="2989"/>
        <end position="3041"/>
    </location>
</feature>
<feature type="compositionally biased region" description="Polar residues" evidence="3">
    <location>
        <begin position="505"/>
        <end position="522"/>
    </location>
</feature>
<accession>G3JMY3</accession>
<gene>
    <name evidence="6" type="ORF">CCM_06584</name>
</gene>
<feature type="region of interest" description="Disordered" evidence="3">
    <location>
        <begin position="1398"/>
        <end position="1428"/>
    </location>
</feature>
<feature type="region of interest" description="Disordered" evidence="3">
    <location>
        <begin position="2569"/>
        <end position="2627"/>
    </location>
</feature>
<protein>
    <recommendedName>
        <fullName evidence="5">CMP/dCMP-type deaminase domain-containing protein</fullName>
    </recommendedName>
</protein>
<feature type="compositionally biased region" description="Low complexity" evidence="3">
    <location>
        <begin position="1398"/>
        <end position="1411"/>
    </location>
</feature>
<feature type="region of interest" description="Disordered" evidence="3">
    <location>
        <begin position="177"/>
        <end position="678"/>
    </location>
</feature>
<proteinExistence type="predicted"/>
<feature type="compositionally biased region" description="Polar residues" evidence="3">
    <location>
        <begin position="1692"/>
        <end position="1706"/>
    </location>
</feature>
<dbReference type="VEuPathDB" id="FungiDB:CCM_06584"/>
<feature type="compositionally biased region" description="Basic and acidic residues" evidence="3">
    <location>
        <begin position="354"/>
        <end position="363"/>
    </location>
</feature>
<dbReference type="CDD" id="cd01285">
    <property type="entry name" value="nucleoside_deaminase"/>
    <property type="match status" value="1"/>
</dbReference>
<dbReference type="GO" id="GO:0000981">
    <property type="term" value="F:DNA-binding transcription factor activity, RNA polymerase II-specific"/>
    <property type="evidence" value="ECO:0007669"/>
    <property type="project" value="InterPro"/>
</dbReference>
<feature type="compositionally biased region" description="Basic and acidic residues" evidence="3">
    <location>
        <begin position="429"/>
        <end position="445"/>
    </location>
</feature>
<dbReference type="InterPro" id="IPR016193">
    <property type="entry name" value="Cytidine_deaminase-like"/>
</dbReference>
<feature type="compositionally biased region" description="Low complexity" evidence="3">
    <location>
        <begin position="135"/>
        <end position="147"/>
    </location>
</feature>
<evidence type="ECO:0000256" key="2">
    <source>
        <dbReference type="ARBA" id="ARBA00023242"/>
    </source>
</evidence>
<feature type="compositionally biased region" description="Basic and acidic residues" evidence="3">
    <location>
        <begin position="307"/>
        <end position="316"/>
    </location>
</feature>
<feature type="region of interest" description="Disordered" evidence="3">
    <location>
        <begin position="2755"/>
        <end position="2775"/>
    </location>
</feature>
<feature type="region of interest" description="Disordered" evidence="3">
    <location>
        <begin position="1610"/>
        <end position="1636"/>
    </location>
</feature>
<feature type="compositionally biased region" description="Polar residues" evidence="3">
    <location>
        <begin position="221"/>
        <end position="231"/>
    </location>
</feature>
<feature type="region of interest" description="Disordered" evidence="3">
    <location>
        <begin position="920"/>
        <end position="951"/>
    </location>
</feature>
<feature type="region of interest" description="Disordered" evidence="3">
    <location>
        <begin position="2476"/>
        <end position="2498"/>
    </location>
</feature>
<evidence type="ECO:0000256" key="3">
    <source>
        <dbReference type="SAM" id="MobiDB-lite"/>
    </source>
</evidence>
<feature type="domain" description="CMP/dCMP-type deaminase" evidence="5">
    <location>
        <begin position="2688"/>
        <end position="2890"/>
    </location>
</feature>
<dbReference type="PANTHER" id="PTHR11079:SF149">
    <property type="entry name" value="TRNA-SPECIFIC ADENOSINE DEAMINASE 2"/>
    <property type="match status" value="1"/>
</dbReference>
<dbReference type="GO" id="GO:0052717">
    <property type="term" value="F:tRNA-specific adenosine-34 deaminase activity"/>
    <property type="evidence" value="ECO:0007669"/>
    <property type="project" value="UniProtKB-EC"/>
</dbReference>
<dbReference type="InterPro" id="IPR018838">
    <property type="entry name" value="ZGRF1-like_N"/>
</dbReference>
<dbReference type="PROSITE" id="PS51747">
    <property type="entry name" value="CYT_DCMP_DEAMINASES_2"/>
    <property type="match status" value="1"/>
</dbReference>
<keyword evidence="4" id="KW-0812">Transmembrane</keyword>